<evidence type="ECO:0000313" key="10">
    <source>
        <dbReference type="EMBL" id="CEK88166.1"/>
    </source>
</evidence>
<keyword evidence="4" id="KW-0735">Signal-anchor</keyword>
<dbReference type="PRINTS" id="PR02084">
    <property type="entry name" value="GOLM1CASC4"/>
</dbReference>
<keyword evidence="7 9" id="KW-0472">Membrane</keyword>
<evidence type="ECO:0000256" key="7">
    <source>
        <dbReference type="ARBA" id="ARBA00023136"/>
    </source>
</evidence>
<feature type="coiled-coil region" evidence="8">
    <location>
        <begin position="132"/>
        <end position="162"/>
    </location>
</feature>
<proteinExistence type="inferred from homology"/>
<dbReference type="AlphaFoldDB" id="A0A0B7B779"/>
<evidence type="ECO:0000256" key="4">
    <source>
        <dbReference type="ARBA" id="ARBA00022968"/>
    </source>
</evidence>
<accession>A0A0B7B779</accession>
<dbReference type="InterPro" id="IPR026139">
    <property type="entry name" value="GOLM1/CASC4"/>
</dbReference>
<evidence type="ECO:0000256" key="5">
    <source>
        <dbReference type="ARBA" id="ARBA00022989"/>
    </source>
</evidence>
<evidence type="ECO:0000256" key="2">
    <source>
        <dbReference type="ARBA" id="ARBA00007474"/>
    </source>
</evidence>
<name>A0A0B7B779_9EUPU</name>
<dbReference type="EMBL" id="HACG01041301">
    <property type="protein sequence ID" value="CEK88166.1"/>
    <property type="molecule type" value="Transcribed_RNA"/>
</dbReference>
<protein>
    <submittedName>
        <fullName evidence="10">Uncharacterized protein</fullName>
    </submittedName>
</protein>
<feature type="coiled-coil region" evidence="8">
    <location>
        <begin position="62"/>
        <end position="96"/>
    </location>
</feature>
<reference evidence="10" key="1">
    <citation type="submission" date="2014-12" db="EMBL/GenBank/DDBJ databases">
        <title>Insight into the proteome of Arion vulgaris.</title>
        <authorList>
            <person name="Aradska J."/>
            <person name="Bulat T."/>
            <person name="Smidak R."/>
            <person name="Sarate P."/>
            <person name="Gangsoo J."/>
            <person name="Sialana F."/>
            <person name="Bilban M."/>
            <person name="Lubec G."/>
        </authorList>
    </citation>
    <scope>NUCLEOTIDE SEQUENCE</scope>
    <source>
        <tissue evidence="10">Skin</tissue>
    </source>
</reference>
<sequence length="225" mass="24934">MTAPSQLTMTTGNRANVRTGRTPPFVVVILLLIVGFLGYSYWSLTSANNDLTDKLGSLHIQKQDIDIRNSEAEKNLENTREELRSIQGNLDLTRKQLQDKDAEFSTLKTDLSIKQADADKFQKQLAQCDTSLSEHRSNVDLIKSEKDDLEKLVNELRQKQSTCDLIACTDPIKEILTIVAKLTGSDAIVNALSEANANYPKFLEGVQIPAPANQQPVAQQAQNPP</sequence>
<evidence type="ECO:0000256" key="8">
    <source>
        <dbReference type="SAM" id="Coils"/>
    </source>
</evidence>
<organism evidence="10">
    <name type="scientific">Arion vulgaris</name>
    <dbReference type="NCBI Taxonomy" id="1028688"/>
    <lineage>
        <taxon>Eukaryota</taxon>
        <taxon>Metazoa</taxon>
        <taxon>Spiralia</taxon>
        <taxon>Lophotrochozoa</taxon>
        <taxon>Mollusca</taxon>
        <taxon>Gastropoda</taxon>
        <taxon>Heterobranchia</taxon>
        <taxon>Euthyneura</taxon>
        <taxon>Panpulmonata</taxon>
        <taxon>Eupulmonata</taxon>
        <taxon>Stylommatophora</taxon>
        <taxon>Helicina</taxon>
        <taxon>Arionoidea</taxon>
        <taxon>Arionidae</taxon>
        <taxon>Arion</taxon>
    </lineage>
</organism>
<gene>
    <name evidence="10" type="primary">ORF163586</name>
</gene>
<comment type="similarity">
    <text evidence="2">Belongs to the GOLM family.</text>
</comment>
<keyword evidence="5 9" id="KW-1133">Transmembrane helix</keyword>
<evidence type="ECO:0000256" key="6">
    <source>
        <dbReference type="ARBA" id="ARBA00023054"/>
    </source>
</evidence>
<feature type="non-terminal residue" evidence="10">
    <location>
        <position position="225"/>
    </location>
</feature>
<evidence type="ECO:0000256" key="9">
    <source>
        <dbReference type="SAM" id="Phobius"/>
    </source>
</evidence>
<comment type="subcellular location">
    <subcellularLocation>
        <location evidence="1">Membrane</location>
        <topology evidence="1">Single-pass type II membrane protein</topology>
    </subcellularLocation>
</comment>
<feature type="transmembrane region" description="Helical" evidence="9">
    <location>
        <begin position="24"/>
        <end position="42"/>
    </location>
</feature>
<dbReference type="Gene3D" id="1.10.287.1490">
    <property type="match status" value="1"/>
</dbReference>
<keyword evidence="6 8" id="KW-0175">Coiled coil</keyword>
<keyword evidence="3 9" id="KW-0812">Transmembrane</keyword>
<dbReference type="GO" id="GO:0016020">
    <property type="term" value="C:membrane"/>
    <property type="evidence" value="ECO:0007669"/>
    <property type="project" value="UniProtKB-SubCell"/>
</dbReference>
<evidence type="ECO:0000256" key="3">
    <source>
        <dbReference type="ARBA" id="ARBA00022692"/>
    </source>
</evidence>
<evidence type="ECO:0000256" key="1">
    <source>
        <dbReference type="ARBA" id="ARBA00004606"/>
    </source>
</evidence>